<dbReference type="Pfam" id="PF00593">
    <property type="entry name" value="TonB_dep_Rec_b-barrel"/>
    <property type="match status" value="1"/>
</dbReference>
<accession>A0AAJ6B896</accession>
<dbReference type="NCBIfam" id="TIGR04057">
    <property type="entry name" value="SusC_RagA_signa"/>
    <property type="match status" value="1"/>
</dbReference>
<name>A0AAJ6B896_9SPHI</name>
<dbReference type="InterPro" id="IPR037066">
    <property type="entry name" value="Plug_dom_sf"/>
</dbReference>
<evidence type="ECO:0000259" key="10">
    <source>
        <dbReference type="Pfam" id="PF00593"/>
    </source>
</evidence>
<dbReference type="EMBL" id="CP119313">
    <property type="protein sequence ID" value="WEK18903.1"/>
    <property type="molecule type" value="Genomic_DNA"/>
</dbReference>
<dbReference type="NCBIfam" id="TIGR04056">
    <property type="entry name" value="OMP_RagA_SusC"/>
    <property type="match status" value="1"/>
</dbReference>
<protein>
    <submittedName>
        <fullName evidence="12">TonB-dependent receptor</fullName>
    </submittedName>
</protein>
<evidence type="ECO:0000256" key="2">
    <source>
        <dbReference type="ARBA" id="ARBA00022448"/>
    </source>
</evidence>
<keyword evidence="2 8" id="KW-0813">Transport</keyword>
<dbReference type="Proteomes" id="UP001214530">
    <property type="component" value="Chromosome"/>
</dbReference>
<keyword evidence="7 8" id="KW-0998">Cell outer membrane</keyword>
<gene>
    <name evidence="12" type="ORF">P0Y49_19200</name>
</gene>
<dbReference type="InterPro" id="IPR036942">
    <property type="entry name" value="Beta-barrel_TonB_sf"/>
</dbReference>
<evidence type="ECO:0000256" key="8">
    <source>
        <dbReference type="PROSITE-ProRule" id="PRU01360"/>
    </source>
</evidence>
<proteinExistence type="inferred from homology"/>
<dbReference type="InterPro" id="IPR000531">
    <property type="entry name" value="Beta-barrel_TonB"/>
</dbReference>
<dbReference type="Gene3D" id="2.60.40.1120">
    <property type="entry name" value="Carboxypeptidase-like, regulatory domain"/>
    <property type="match status" value="1"/>
</dbReference>
<evidence type="ECO:0000256" key="5">
    <source>
        <dbReference type="ARBA" id="ARBA00023077"/>
    </source>
</evidence>
<dbReference type="InterPro" id="IPR023996">
    <property type="entry name" value="TonB-dep_OMP_SusC/RagA"/>
</dbReference>
<dbReference type="InterPro" id="IPR018247">
    <property type="entry name" value="EF_Hand_1_Ca_BS"/>
</dbReference>
<dbReference type="Gene3D" id="2.170.130.10">
    <property type="entry name" value="TonB-dependent receptor, plug domain"/>
    <property type="match status" value="1"/>
</dbReference>
<dbReference type="Pfam" id="PF13715">
    <property type="entry name" value="CarbopepD_reg_2"/>
    <property type="match status" value="1"/>
</dbReference>
<evidence type="ECO:0000313" key="12">
    <source>
        <dbReference type="EMBL" id="WEK18903.1"/>
    </source>
</evidence>
<dbReference type="InterPro" id="IPR012910">
    <property type="entry name" value="Plug_dom"/>
</dbReference>
<evidence type="ECO:0000256" key="3">
    <source>
        <dbReference type="ARBA" id="ARBA00022452"/>
    </source>
</evidence>
<feature type="domain" description="TonB-dependent receptor plug" evidence="11">
    <location>
        <begin position="107"/>
        <end position="213"/>
    </location>
</feature>
<dbReference type="InterPro" id="IPR023997">
    <property type="entry name" value="TonB-dep_OMP_SusC/RagA_CS"/>
</dbReference>
<evidence type="ECO:0000256" key="9">
    <source>
        <dbReference type="RuleBase" id="RU003357"/>
    </source>
</evidence>
<dbReference type="AlphaFoldDB" id="A0AAJ6B896"/>
<comment type="subcellular location">
    <subcellularLocation>
        <location evidence="1 8">Cell outer membrane</location>
        <topology evidence="1 8">Multi-pass membrane protein</topology>
    </subcellularLocation>
</comment>
<evidence type="ECO:0000313" key="13">
    <source>
        <dbReference type="Proteomes" id="UP001214530"/>
    </source>
</evidence>
<evidence type="ECO:0000256" key="1">
    <source>
        <dbReference type="ARBA" id="ARBA00004571"/>
    </source>
</evidence>
<dbReference type="SUPFAM" id="SSF56935">
    <property type="entry name" value="Porins"/>
    <property type="match status" value="1"/>
</dbReference>
<dbReference type="PROSITE" id="PS00018">
    <property type="entry name" value="EF_HAND_1"/>
    <property type="match status" value="1"/>
</dbReference>
<organism evidence="12 13">
    <name type="scientific">Candidatus Pedobacter colombiensis</name>
    <dbReference type="NCBI Taxonomy" id="3121371"/>
    <lineage>
        <taxon>Bacteria</taxon>
        <taxon>Pseudomonadati</taxon>
        <taxon>Bacteroidota</taxon>
        <taxon>Sphingobacteriia</taxon>
        <taxon>Sphingobacteriales</taxon>
        <taxon>Sphingobacteriaceae</taxon>
        <taxon>Pedobacter</taxon>
    </lineage>
</organism>
<dbReference type="InterPro" id="IPR039426">
    <property type="entry name" value="TonB-dep_rcpt-like"/>
</dbReference>
<keyword evidence="6 8" id="KW-0472">Membrane</keyword>
<reference evidence="12" key="1">
    <citation type="submission" date="2023-03" db="EMBL/GenBank/DDBJ databases">
        <title>Andean soil-derived lignocellulolytic bacterial consortium as a source of novel taxa and putative plastic-active enzymes.</title>
        <authorList>
            <person name="Diaz-Garcia L."/>
            <person name="Chuvochina M."/>
            <person name="Feuerriegel G."/>
            <person name="Bunk B."/>
            <person name="Sproer C."/>
            <person name="Streit W.R."/>
            <person name="Rodriguez L.M."/>
            <person name="Overmann J."/>
            <person name="Jimenez D.J."/>
        </authorList>
    </citation>
    <scope>NUCLEOTIDE SEQUENCE</scope>
    <source>
        <strain evidence="12">MAG 3858</strain>
    </source>
</reference>
<feature type="domain" description="TonB-dependent receptor-like beta-barrel" evidence="10">
    <location>
        <begin position="369"/>
        <end position="749"/>
    </location>
</feature>
<evidence type="ECO:0000259" key="11">
    <source>
        <dbReference type="Pfam" id="PF07715"/>
    </source>
</evidence>
<dbReference type="InterPro" id="IPR008969">
    <property type="entry name" value="CarboxyPept-like_regulatory"/>
</dbReference>
<keyword evidence="3 8" id="KW-1134">Transmembrane beta strand</keyword>
<dbReference type="Gene3D" id="2.40.170.20">
    <property type="entry name" value="TonB-dependent receptor, beta-barrel domain"/>
    <property type="match status" value="1"/>
</dbReference>
<dbReference type="Pfam" id="PF07715">
    <property type="entry name" value="Plug"/>
    <property type="match status" value="1"/>
</dbReference>
<evidence type="ECO:0000256" key="6">
    <source>
        <dbReference type="ARBA" id="ARBA00023136"/>
    </source>
</evidence>
<keyword evidence="4 8" id="KW-0812">Transmembrane</keyword>
<dbReference type="PROSITE" id="PS52016">
    <property type="entry name" value="TONB_DEPENDENT_REC_3"/>
    <property type="match status" value="1"/>
</dbReference>
<sequence length="1022" mass="112414">MMLQFVGSIVYAQTIKVTGTVTDAKGESLPGVSVKVKGTAIGSTTSADGKYTVNVLDATSVLVFSYIGYIKQEEVVGTRKNISVKLKEDESSLNEVVVTGFGQTMPKKDLTGATVGVGAQAIAERQPTTLSEALQGQAAGVLVTTDGGSPSGQGNIQIRGLSSINAGNGPLYIIDGITSENADFVNPMDIADIQILKDASSTAVYGSRGGNGVILITTKKGQDGKPNIGLSYNNIFGRLAHKLHTLSSDELRKYRSMRSGGSGAIPDSLNPYTNADNDFQDLLFRTSNRKVVALSASGGTKGSTYYAGINYTDDQAIILNSSLKRLQTKLNVESKLTSKLTFSNNLAFAYQTGNEIPVGTSAKQVFEKNPWTSIYRPDGSYAGYIESKRNPVAYAMLTQDVDNNYTVQYNTKTDYAFSKYLKISGLFNATLDTKGNNFFSPSSLTNGGTGTATGSNTFSRRFKWEGQTYLNYQRTFNNDHTVTVNAGLTSDRTKNESFTIGMMNYLTEAINNSSAGTVDLTKTKTDGWAVSSAAAFIRGNYSYKGRYILQANYRRDGSSRFGPLRKWGDFTSGSAAWRFSDEKFMSFSKSWLDDAKLRFSYGEAGNDNIGNYLYENNMEFGVYNYNVINSATENLTMGNPEIQWESVNTTNLGADFTLLKGKISLTLDYYDKTTSNLLYKTEIPKETGKSNATINLGTIRNKGFEFTINATPFRNKDFSWNTSYNMSFQRGKVVKLANGVPLVAGNIFKIREGGRIGDMFVYKNLGVYQYDSSNAYTPDGIRLTPDLSTLTILPGDAKMDVVSRYFLNGQEYTGEIKRRMNGVNVLRAGDTEWLDVNNDNVIDDADLVNIGNGLPDFYFGFSNTFKYKRFSLNVLFNGQVGNKVYNSVANGQNTGSSTYSPPTYQMITNSWWEKGDVALYPNILAKDDRGSIRNGYNSLYVEDGSFIRLSSARLTYALDQKWATKVKMRNASIFVYGTNLATWTKYSWYDPEFTSSNALTPGVDGGKYPRRREVGFGVNFNF</sequence>
<evidence type="ECO:0000256" key="4">
    <source>
        <dbReference type="ARBA" id="ARBA00022692"/>
    </source>
</evidence>
<comment type="similarity">
    <text evidence="8 9">Belongs to the TonB-dependent receptor family.</text>
</comment>
<evidence type="ECO:0000256" key="7">
    <source>
        <dbReference type="ARBA" id="ARBA00023237"/>
    </source>
</evidence>
<keyword evidence="5 9" id="KW-0798">TonB box</keyword>
<dbReference type="SUPFAM" id="SSF49464">
    <property type="entry name" value="Carboxypeptidase regulatory domain-like"/>
    <property type="match status" value="1"/>
</dbReference>
<keyword evidence="12" id="KW-0675">Receptor</keyword>
<dbReference type="GO" id="GO:0009279">
    <property type="term" value="C:cell outer membrane"/>
    <property type="evidence" value="ECO:0007669"/>
    <property type="project" value="UniProtKB-SubCell"/>
</dbReference>